<keyword evidence="3" id="KW-1185">Reference proteome</keyword>
<feature type="domain" description="VOC" evidence="1">
    <location>
        <begin position="16"/>
        <end position="142"/>
    </location>
</feature>
<dbReference type="KEGG" id="bse:Bsel_0379"/>
<feature type="domain" description="VOC" evidence="1">
    <location>
        <begin position="166"/>
        <end position="284"/>
    </location>
</feature>
<dbReference type="InterPro" id="IPR037523">
    <property type="entry name" value="VOC_core"/>
</dbReference>
<dbReference type="HOGENOM" id="CLU_057821_1_0_9"/>
<evidence type="ECO:0000313" key="2">
    <source>
        <dbReference type="EMBL" id="ADH97919.1"/>
    </source>
</evidence>
<dbReference type="EMBL" id="CP001791">
    <property type="protein sequence ID" value="ADH97919.1"/>
    <property type="molecule type" value="Genomic_DNA"/>
</dbReference>
<gene>
    <name evidence="2" type="ordered locus">Bsel_0379</name>
</gene>
<protein>
    <submittedName>
        <fullName evidence="2">Glyoxalase/bleomycin resistance protein/dioxygenase</fullName>
    </submittedName>
</protein>
<proteinExistence type="predicted"/>
<dbReference type="AlphaFoldDB" id="D6XX62"/>
<sequence>MNEDTKEEINMHRIAGHHHISMITKRAIPNNRFYQEVLGLRRVKVTVNQDEPSMYHLFYGDKTGSPGTELSFFEIPKVGRTYRGTNAITRIGLLVPSEASLRYWEARFDTHGVTHDGITTYAGHRALPFEDPEGLRLVLLLSNGQKVDHWETWSESDLPDRHQIQGMGSVEMTVRDLDALADTLTGLFGYTEVSRTDQEAVFQSVEGEVFGEIVGVEQDGPAEKPGRGSVHHLAIRVQDDEALAYWEEKVREWGFQTAGIVDRYYFKSLYFKETNGIVFEIATDGSGFAIDGNGATLGEQLDLPPFLEGRRKEIERKLTPFFE</sequence>
<name>D6XX62_BACIE</name>
<dbReference type="GO" id="GO:0051213">
    <property type="term" value="F:dioxygenase activity"/>
    <property type="evidence" value="ECO:0007669"/>
    <property type="project" value="UniProtKB-KW"/>
</dbReference>
<accession>D6XX62</accession>
<dbReference type="InterPro" id="IPR029068">
    <property type="entry name" value="Glyas_Bleomycin-R_OHBP_Dase"/>
</dbReference>
<dbReference type="Gene3D" id="3.10.180.10">
    <property type="entry name" value="2,3-Dihydroxybiphenyl 1,2-Dioxygenase, domain 1"/>
    <property type="match status" value="2"/>
</dbReference>
<dbReference type="STRING" id="439292.Bsel_0379"/>
<evidence type="ECO:0000313" key="3">
    <source>
        <dbReference type="Proteomes" id="UP000000271"/>
    </source>
</evidence>
<dbReference type="InterPro" id="IPR004360">
    <property type="entry name" value="Glyas_Fos-R_dOase_dom"/>
</dbReference>
<dbReference type="eggNOG" id="COG0346">
    <property type="taxonomic scope" value="Bacteria"/>
</dbReference>
<organism evidence="2 3">
    <name type="scientific">Bacillus selenitireducens (strain ATCC 700615 / DSM 15326 / MLS10)</name>
    <dbReference type="NCBI Taxonomy" id="439292"/>
    <lineage>
        <taxon>Bacteria</taxon>
        <taxon>Bacillati</taxon>
        <taxon>Bacillota</taxon>
        <taxon>Bacilli</taxon>
        <taxon>Bacillales</taxon>
        <taxon>Bacillaceae</taxon>
        <taxon>Salisediminibacterium</taxon>
    </lineage>
</organism>
<dbReference type="Proteomes" id="UP000000271">
    <property type="component" value="Chromosome"/>
</dbReference>
<dbReference type="CDD" id="cd08347">
    <property type="entry name" value="PcpA_C_like"/>
    <property type="match status" value="1"/>
</dbReference>
<dbReference type="InterPro" id="IPR052537">
    <property type="entry name" value="Extradiol_RC_dioxygenase"/>
</dbReference>
<evidence type="ECO:0000259" key="1">
    <source>
        <dbReference type="PROSITE" id="PS51819"/>
    </source>
</evidence>
<dbReference type="PANTHER" id="PTHR36110">
    <property type="entry name" value="RING-CLEAVING DIOXYGENASE MHQE-RELATED"/>
    <property type="match status" value="1"/>
</dbReference>
<dbReference type="Pfam" id="PF00903">
    <property type="entry name" value="Glyoxalase"/>
    <property type="match status" value="2"/>
</dbReference>
<dbReference type="PROSITE" id="PS51819">
    <property type="entry name" value="VOC"/>
    <property type="match status" value="2"/>
</dbReference>
<reference evidence="2" key="1">
    <citation type="submission" date="2009-10" db="EMBL/GenBank/DDBJ databases">
        <title>Complete sequence of Bacillus selenitireducens MLS10.</title>
        <authorList>
            <consortium name="US DOE Joint Genome Institute"/>
            <person name="Lucas S."/>
            <person name="Copeland A."/>
            <person name="Lapidus A."/>
            <person name="Glavina del Rio T."/>
            <person name="Dalin E."/>
            <person name="Tice H."/>
            <person name="Bruce D."/>
            <person name="Goodwin L."/>
            <person name="Pitluck S."/>
            <person name="Sims D."/>
            <person name="Brettin T."/>
            <person name="Detter J.C."/>
            <person name="Han C."/>
            <person name="Larimer F."/>
            <person name="Land M."/>
            <person name="Hauser L."/>
            <person name="Kyrpides N."/>
            <person name="Ovchinnikova G."/>
            <person name="Stolz J."/>
        </authorList>
    </citation>
    <scope>NUCLEOTIDE SEQUENCE [LARGE SCALE GENOMIC DNA]</scope>
    <source>
        <strain evidence="2">MLS10</strain>
    </source>
</reference>
<dbReference type="SUPFAM" id="SSF54593">
    <property type="entry name" value="Glyoxalase/Bleomycin resistance protein/Dihydroxybiphenyl dioxygenase"/>
    <property type="match status" value="1"/>
</dbReference>
<dbReference type="PANTHER" id="PTHR36110:SF4">
    <property type="entry name" value="RING-CLEAVING DIOXYGENASE MHQA-RELATED"/>
    <property type="match status" value="1"/>
</dbReference>